<dbReference type="InterPro" id="IPR024072">
    <property type="entry name" value="DHFR-like_dom_sf"/>
</dbReference>
<dbReference type="Proteomes" id="UP001055219">
    <property type="component" value="Unassembled WGS sequence"/>
</dbReference>
<evidence type="ECO:0000256" key="3">
    <source>
        <dbReference type="ARBA" id="ARBA00012851"/>
    </source>
</evidence>
<dbReference type="Gene3D" id="3.40.430.10">
    <property type="entry name" value="Dihydrofolate Reductase, subunit A"/>
    <property type="match status" value="1"/>
</dbReference>
<evidence type="ECO:0000256" key="6">
    <source>
        <dbReference type="ARBA" id="ARBA00031630"/>
    </source>
</evidence>
<dbReference type="InterPro" id="IPR032854">
    <property type="entry name" value="ALKBH3"/>
</dbReference>
<evidence type="ECO:0000313" key="12">
    <source>
        <dbReference type="Proteomes" id="UP001055219"/>
    </source>
</evidence>
<comment type="caution">
    <text evidence="11">The sequence shown here is derived from an EMBL/GenBank/DDBJ whole genome shotgun (WGS) entry which is preliminary data.</text>
</comment>
<reference evidence="11" key="2">
    <citation type="submission" date="2022-07" db="EMBL/GenBank/DDBJ databases">
        <authorList>
            <person name="Goncalves M.F.M."/>
            <person name="Hilario S."/>
            <person name="Van De Peer Y."/>
            <person name="Esteves A.C."/>
            <person name="Alves A."/>
        </authorList>
    </citation>
    <scope>NUCLEOTIDE SEQUENCE</scope>
    <source>
        <strain evidence="11">MUM 19.33</strain>
    </source>
</reference>
<dbReference type="OrthoDB" id="545910at2759"/>
<feature type="domain" description="Fe2OG dioxygenase" evidence="10">
    <location>
        <begin position="240"/>
        <end position="356"/>
    </location>
</feature>
<dbReference type="PANTHER" id="PTHR31212:SF4">
    <property type="entry name" value="ALPHA-KETOGLUTARATE-DEPENDENT DIOXYGENASE ALKB HOMOLOG 3"/>
    <property type="match status" value="1"/>
</dbReference>
<dbReference type="PANTHER" id="PTHR31212">
    <property type="entry name" value="ALPHA-KETOGLUTARATE-DEPENDENT DIOXYGENASE ALKB HOMOLOG 3"/>
    <property type="match status" value="1"/>
</dbReference>
<evidence type="ECO:0000256" key="5">
    <source>
        <dbReference type="ARBA" id="ARBA00030073"/>
    </source>
</evidence>
<dbReference type="SUPFAM" id="SSF53597">
    <property type="entry name" value="Dihydrofolate reductase-like"/>
    <property type="match status" value="1"/>
</dbReference>
<proteinExistence type="inferred from homology"/>
<dbReference type="Gene3D" id="2.60.120.590">
    <property type="entry name" value="Alpha-ketoglutarate-dependent dioxygenase AlkB-like"/>
    <property type="match status" value="1"/>
</dbReference>
<dbReference type="GO" id="GO:0006307">
    <property type="term" value="P:DNA alkylation repair"/>
    <property type="evidence" value="ECO:0007669"/>
    <property type="project" value="InterPro"/>
</dbReference>
<accession>A0A9P9Y8V9</accession>
<dbReference type="GO" id="GO:0009231">
    <property type="term" value="P:riboflavin biosynthetic process"/>
    <property type="evidence" value="ECO:0007669"/>
    <property type="project" value="InterPro"/>
</dbReference>
<evidence type="ECO:0000256" key="2">
    <source>
        <dbReference type="ARBA" id="ARBA00009723"/>
    </source>
</evidence>
<dbReference type="InterPro" id="IPR037151">
    <property type="entry name" value="AlkB-like_sf"/>
</dbReference>
<organism evidence="11 12">
    <name type="scientific">Emericellopsis cladophorae</name>
    <dbReference type="NCBI Taxonomy" id="2686198"/>
    <lineage>
        <taxon>Eukaryota</taxon>
        <taxon>Fungi</taxon>
        <taxon>Dikarya</taxon>
        <taxon>Ascomycota</taxon>
        <taxon>Pezizomycotina</taxon>
        <taxon>Sordariomycetes</taxon>
        <taxon>Hypocreomycetidae</taxon>
        <taxon>Hypocreales</taxon>
        <taxon>Bionectriaceae</taxon>
        <taxon>Emericellopsis</taxon>
    </lineage>
</organism>
<comment type="similarity">
    <text evidence="2">Belongs to the HTP reductase family.</text>
</comment>
<evidence type="ECO:0000256" key="4">
    <source>
        <dbReference type="ARBA" id="ARBA00015035"/>
    </source>
</evidence>
<dbReference type="InterPro" id="IPR002734">
    <property type="entry name" value="RibDG_C"/>
</dbReference>
<dbReference type="AlphaFoldDB" id="A0A9P9Y8V9"/>
<protein>
    <recommendedName>
        <fullName evidence="4">2,5-diamino-6-ribosylamino-4(3H)-pyrimidinone 5'-phosphate reductase</fullName>
        <ecNumber evidence="3">1.1.1.302</ecNumber>
    </recommendedName>
    <alternativeName>
        <fullName evidence="6">2,5-diamino-6-(5-phospho-D-ribosylamino)pyrimidin-4(3H)-one reductase</fullName>
    </alternativeName>
    <alternativeName>
        <fullName evidence="5">2,5-diamino-6-ribitylamino-4(3H)-pyrimidinone 5'-phosphate synthase</fullName>
    </alternativeName>
</protein>
<comment type="catalytic activity">
    <reaction evidence="7">
        <text>2,5-diamino-6-(1-D-ribitylamino)pyrimidin-4(3H)-one 5'-phosphate + NAD(+) = 2,5-diamino-6-(1-D-ribosylamino)pyrimidin-4(3H)-one 5'-phosphate + NADH + H(+)</text>
        <dbReference type="Rhea" id="RHEA:27274"/>
        <dbReference type="ChEBI" id="CHEBI:15378"/>
        <dbReference type="ChEBI" id="CHEBI:57540"/>
        <dbReference type="ChEBI" id="CHEBI:57945"/>
        <dbReference type="ChEBI" id="CHEBI:58890"/>
        <dbReference type="ChEBI" id="CHEBI:59545"/>
        <dbReference type="EC" id="1.1.1.302"/>
    </reaction>
</comment>
<dbReference type="GO" id="GO:0008703">
    <property type="term" value="F:5-amino-6-(5-phosphoribosylamino)uracil reductase activity"/>
    <property type="evidence" value="ECO:0007669"/>
    <property type="project" value="InterPro"/>
</dbReference>
<dbReference type="GeneID" id="75833249"/>
<evidence type="ECO:0000256" key="9">
    <source>
        <dbReference type="SAM" id="MobiDB-lite"/>
    </source>
</evidence>
<dbReference type="RefSeq" id="XP_051365986.1">
    <property type="nucleotide sequence ID" value="XM_051507165.1"/>
</dbReference>
<keyword evidence="12" id="KW-1185">Reference proteome</keyword>
<sequence>MEAFLRGTKRKKSPEAAGASSNAEVEEPTEVKMAILASLYPALEQEALLDVLIAHQGSVDEASAALRSPPTPRKSSGTIGYQRSLRPFASSTASGAPVQKKARSKKGVTLHLYDPEDVAEHTPCTIIHNFMPPELANKLLQELLQEAETFEKSTFKLFDNVVSSPHTSSFFVESYDEIQRQKTDYHYNGARLTDVRRITPQLVAVKPLVQAAVNREITNRIATRYPGGQKLQFQSPDAWVPNSAFVNCYNGPQESVGWHCDQLTYLGPRAVIGSVSLGVAREFRVRRVLPKDDGDKGPENGDAEGQVAIHLPHNSLLVMHAEMQEEWKHSVSPALSIDPHPVSGNKRINITYRDYRANMHPRFTPRCTCNVPCVLRVVQRKKENYAREPTLGCDPLIQHTMSEQLAFGTPGKDAIEPYLPSTTGASTPADQKPFVTLTFATSLDSSLSLAPGVRTRLSGPESKAMTHYLRSRHDAILVGVSTLLADNPGLNCRIEGATSQPRPIVVDPHLRWTPSDSDKVLQLSRTTQGLAPFVLTGVAPGEVPQESAELLEAHGGRFIHVDPMTPDSPDRRMRFSWPSILEVLRANGLTSVMVEGGGRIINTLLHPDAQDLIDSVIVTIAPTWLGQGGVVVSPERVQDEQGMPIPAGRLSRVKWHSFGEDVVLCGSFNR</sequence>
<dbReference type="FunFam" id="2.60.120.590:FF:000010">
    <property type="entry name" value="GRF zinc finger domain protein"/>
    <property type="match status" value="1"/>
</dbReference>
<dbReference type="GO" id="GO:0051213">
    <property type="term" value="F:dioxygenase activity"/>
    <property type="evidence" value="ECO:0007669"/>
    <property type="project" value="InterPro"/>
</dbReference>
<dbReference type="EC" id="1.1.1.302" evidence="3"/>
<evidence type="ECO:0000313" key="11">
    <source>
        <dbReference type="EMBL" id="KAI6785130.1"/>
    </source>
</evidence>
<evidence type="ECO:0000256" key="7">
    <source>
        <dbReference type="ARBA" id="ARBA00047550"/>
    </source>
</evidence>
<reference evidence="11" key="1">
    <citation type="journal article" date="2021" name="J Fungi (Basel)">
        <title>Genomic and Metabolomic Analyses of the Marine Fungus Emericellopsis cladophorae: Insights into Saltwater Adaptability Mechanisms and Its Biosynthetic Potential.</title>
        <authorList>
            <person name="Goncalves M.F.M."/>
            <person name="Hilario S."/>
            <person name="Van de Peer Y."/>
            <person name="Esteves A.C."/>
            <person name="Alves A."/>
        </authorList>
    </citation>
    <scope>NUCLEOTIDE SEQUENCE</scope>
    <source>
        <strain evidence="11">MUM 19.33</strain>
    </source>
</reference>
<dbReference type="CDD" id="cd14279">
    <property type="entry name" value="CUE"/>
    <property type="match status" value="1"/>
</dbReference>
<comment type="catalytic activity">
    <reaction evidence="8">
        <text>2,5-diamino-6-(1-D-ribitylamino)pyrimidin-4(3H)-one 5'-phosphate + NADP(+) = 2,5-diamino-6-(1-D-ribosylamino)pyrimidin-4(3H)-one 5'-phosphate + NADPH + H(+)</text>
        <dbReference type="Rhea" id="RHEA:27278"/>
        <dbReference type="ChEBI" id="CHEBI:15378"/>
        <dbReference type="ChEBI" id="CHEBI:57783"/>
        <dbReference type="ChEBI" id="CHEBI:58349"/>
        <dbReference type="ChEBI" id="CHEBI:58890"/>
        <dbReference type="ChEBI" id="CHEBI:59545"/>
        <dbReference type="EC" id="1.1.1.302"/>
    </reaction>
</comment>
<evidence type="ECO:0000256" key="8">
    <source>
        <dbReference type="ARBA" id="ARBA00049020"/>
    </source>
</evidence>
<dbReference type="InterPro" id="IPR027450">
    <property type="entry name" value="AlkB-like"/>
</dbReference>
<dbReference type="SUPFAM" id="SSF51197">
    <property type="entry name" value="Clavaminate synthase-like"/>
    <property type="match status" value="1"/>
</dbReference>
<dbReference type="InterPro" id="IPR005123">
    <property type="entry name" value="Oxoglu/Fe-dep_dioxygenase_dom"/>
</dbReference>
<name>A0A9P9Y8V9_9HYPO</name>
<dbReference type="EMBL" id="JAGIXG020000002">
    <property type="protein sequence ID" value="KAI6785130.1"/>
    <property type="molecule type" value="Genomic_DNA"/>
</dbReference>
<gene>
    <name evidence="11" type="ORF">J7T54_006772</name>
</gene>
<dbReference type="PROSITE" id="PS51471">
    <property type="entry name" value="FE2OG_OXY"/>
    <property type="match status" value="1"/>
</dbReference>
<evidence type="ECO:0000259" key="10">
    <source>
        <dbReference type="PROSITE" id="PS51471"/>
    </source>
</evidence>
<comment type="function">
    <text evidence="1">Catalyzes an early step in riboflavin biosynthesis, the NADPH-dependent reduction of the ribose side chain of 2,5-diamino-6-ribosylamino-4(3H)-pyrimidinone 5'-phosphate, yielding 2,5-diamino-6-ribitylamino-4(3H)-pyrimidinone 5'-phosphate.</text>
</comment>
<evidence type="ECO:0000256" key="1">
    <source>
        <dbReference type="ARBA" id="ARBA00003555"/>
    </source>
</evidence>
<dbReference type="Pfam" id="PF01872">
    <property type="entry name" value="RibD_C"/>
    <property type="match status" value="1"/>
</dbReference>
<feature type="region of interest" description="Disordered" evidence="9">
    <location>
        <begin position="1"/>
        <end position="27"/>
    </location>
</feature>
<dbReference type="Pfam" id="PF13532">
    <property type="entry name" value="2OG-FeII_Oxy_2"/>
    <property type="match status" value="1"/>
</dbReference>